<gene>
    <name evidence="2" type="ORF">NCTC10526_01136</name>
</gene>
<keyword evidence="3" id="KW-1185">Reference proteome</keyword>
<protein>
    <submittedName>
        <fullName evidence="2">Uncharacterized protein</fullName>
    </submittedName>
</protein>
<dbReference type="EMBL" id="UGVC01000001">
    <property type="protein sequence ID" value="SUD90790.1"/>
    <property type="molecule type" value="Genomic_DNA"/>
</dbReference>
<feature type="region of interest" description="Disordered" evidence="1">
    <location>
        <begin position="1"/>
        <end position="21"/>
    </location>
</feature>
<organism evidence="2 3">
    <name type="scientific">Psychrobacter phenylpyruvicus</name>
    <dbReference type="NCBI Taxonomy" id="29432"/>
    <lineage>
        <taxon>Bacteria</taxon>
        <taxon>Pseudomonadati</taxon>
        <taxon>Pseudomonadota</taxon>
        <taxon>Gammaproteobacteria</taxon>
        <taxon>Moraxellales</taxon>
        <taxon>Moraxellaceae</taxon>
        <taxon>Psychrobacter</taxon>
    </lineage>
</organism>
<evidence type="ECO:0000313" key="3">
    <source>
        <dbReference type="Proteomes" id="UP000254123"/>
    </source>
</evidence>
<accession>A0A379LJJ6</accession>
<reference evidence="2 3" key="1">
    <citation type="submission" date="2018-06" db="EMBL/GenBank/DDBJ databases">
        <authorList>
            <consortium name="Pathogen Informatics"/>
            <person name="Doyle S."/>
        </authorList>
    </citation>
    <scope>NUCLEOTIDE SEQUENCE [LARGE SCALE GENOMIC DNA]</scope>
    <source>
        <strain evidence="2 3">NCTC10526</strain>
    </source>
</reference>
<feature type="compositionally biased region" description="Polar residues" evidence="1">
    <location>
        <begin position="8"/>
        <end position="18"/>
    </location>
</feature>
<evidence type="ECO:0000256" key="1">
    <source>
        <dbReference type="SAM" id="MobiDB-lite"/>
    </source>
</evidence>
<dbReference type="STRING" id="1123034.GCA_000685805_01292"/>
<sequence length="260" mass="28895">MKGFGFFQKTNNSSLNQDNKARSGKAYNHKVHSHYGAILVLALSATPLALTGCKPPPTDPMLQTIPTDAEKWQDKLGDTLEQLSEEDRQLLSRYMIRMRMSKAYEKGAMPRVTIGRALEQQRQYELLHPNNPTGRKSPVTQEAQQNEFTITLLPARTSTTDSLNNVELSFVLANRGSAAISSFKGTLLLRYPAFKKPKPVVIPLTKFEPAIAPNNANKIIADVSISDTNVMKAIQNPQNIEIVVTKGEMVLTDGRVIEFE</sequence>
<dbReference type="AlphaFoldDB" id="A0A379LJJ6"/>
<proteinExistence type="predicted"/>
<dbReference type="Proteomes" id="UP000254123">
    <property type="component" value="Unassembled WGS sequence"/>
</dbReference>
<name>A0A379LJJ6_9GAMM</name>
<evidence type="ECO:0000313" key="2">
    <source>
        <dbReference type="EMBL" id="SUD90790.1"/>
    </source>
</evidence>
<dbReference type="RefSeq" id="WP_227674043.1">
    <property type="nucleotide sequence ID" value="NZ_CAJHAQ010000001.1"/>
</dbReference>